<dbReference type="InterPro" id="IPR035940">
    <property type="entry name" value="CAP_sf"/>
</dbReference>
<dbReference type="KEGG" id="obj:EIO64_06710"/>
<gene>
    <name evidence="2" type="ORF">EIO64_06710</name>
</gene>
<proteinExistence type="predicted"/>
<accession>A0A4D7AT35</accession>
<evidence type="ECO:0000259" key="1">
    <source>
        <dbReference type="Pfam" id="PF00188"/>
    </source>
</evidence>
<dbReference type="Gene3D" id="3.40.33.10">
    <property type="entry name" value="CAP"/>
    <property type="match status" value="1"/>
</dbReference>
<dbReference type="EMBL" id="CP034413">
    <property type="protein sequence ID" value="QCI60981.1"/>
    <property type="molecule type" value="Genomic_DNA"/>
</dbReference>
<name>A0A4D7AT35_9FIRM</name>
<dbReference type="AlphaFoldDB" id="A0A4D7AT35"/>
<keyword evidence="3" id="KW-1185">Reference proteome</keyword>
<protein>
    <recommendedName>
        <fullName evidence="1">SCP domain-containing protein</fullName>
    </recommendedName>
</protein>
<evidence type="ECO:0000313" key="3">
    <source>
        <dbReference type="Proteomes" id="UP000298642"/>
    </source>
</evidence>
<evidence type="ECO:0000313" key="2">
    <source>
        <dbReference type="EMBL" id="QCI60981.1"/>
    </source>
</evidence>
<feature type="domain" description="SCP" evidence="1">
    <location>
        <begin position="19"/>
        <end position="70"/>
    </location>
</feature>
<dbReference type="InterPro" id="IPR014044">
    <property type="entry name" value="CAP_dom"/>
</dbReference>
<sequence length="80" mass="8757">MVSWVRIYPHGFGSNLTVFTVTTPDRIPEKAVSNWENSPGHLATMIDPNCDTVGVGVTIDNGRAFCYMFVGNPTAHNPYA</sequence>
<dbReference type="SUPFAM" id="SSF55797">
    <property type="entry name" value="PR-1-like"/>
    <property type="match status" value="1"/>
</dbReference>
<dbReference type="Pfam" id="PF00188">
    <property type="entry name" value="CAP"/>
    <property type="match status" value="1"/>
</dbReference>
<reference evidence="3" key="1">
    <citation type="submission" date="2018-12" db="EMBL/GenBank/DDBJ databases">
        <title>Dusodibacter welbiota gen. nov., sp. nov., isolated from human faeces and emended description of the Oscillibacter genus.</title>
        <authorList>
            <person name="Le Roy T."/>
            <person name="Van der Smissen P."/>
            <person name="Delzenne N."/>
            <person name="Muccioli G."/>
            <person name="Collet J.F."/>
            <person name="Cani P.D."/>
        </authorList>
    </citation>
    <scope>NUCLEOTIDE SEQUENCE [LARGE SCALE GENOMIC DNA]</scope>
    <source>
        <strain evidence="3">J115</strain>
    </source>
</reference>
<dbReference type="Proteomes" id="UP000298642">
    <property type="component" value="Chromosome"/>
</dbReference>
<organism evidence="2 3">
    <name type="scientific">Dysosmobacter welbionis</name>
    <dbReference type="NCBI Taxonomy" id="2093857"/>
    <lineage>
        <taxon>Bacteria</taxon>
        <taxon>Bacillati</taxon>
        <taxon>Bacillota</taxon>
        <taxon>Clostridia</taxon>
        <taxon>Eubacteriales</taxon>
        <taxon>Oscillospiraceae</taxon>
        <taxon>Dysosmobacter</taxon>
    </lineage>
</organism>